<dbReference type="InterPro" id="IPR013783">
    <property type="entry name" value="Ig-like_fold"/>
</dbReference>
<comment type="similarity">
    <text evidence="1">Belongs to the filamin family.</text>
</comment>
<dbReference type="InterPro" id="IPR017868">
    <property type="entry name" value="Filamin/ABP280_repeat-like"/>
</dbReference>
<sequence length="203" mass="21816">VDASQIKVSGPGLAEGTPGKRCVLCFAGAPIGDLEKGLTTSVDGPQKSEIIFDFEKENQDGNVEGYYVPILPGDYKITIRYNGRQVPGSPFRPKITGPAVSAEKLISKVSIHGRASELGKAFAVNEFVIDCSRVKPVIGSLKVHVKGPERSSAQLNLVDNKNGTFRVLYKPTGSGMYEMDIKIAEAHIPGSPLKIRVTEFLSS</sequence>
<keyword evidence="2" id="KW-0677">Repeat</keyword>
<evidence type="ECO:0000256" key="1">
    <source>
        <dbReference type="ARBA" id="ARBA00009238"/>
    </source>
</evidence>
<evidence type="ECO:0000313" key="4">
    <source>
        <dbReference type="EMBL" id="CAD7636122.1"/>
    </source>
</evidence>
<dbReference type="SMART" id="SM00557">
    <property type="entry name" value="IG_FLMN"/>
    <property type="match status" value="2"/>
</dbReference>
<evidence type="ECO:0000256" key="3">
    <source>
        <dbReference type="PROSITE-ProRule" id="PRU00087"/>
    </source>
</evidence>
<dbReference type="OrthoDB" id="6480301at2759"/>
<dbReference type="Proteomes" id="UP000759131">
    <property type="component" value="Unassembled WGS sequence"/>
</dbReference>
<reference evidence="4" key="1">
    <citation type="submission" date="2020-11" db="EMBL/GenBank/DDBJ databases">
        <authorList>
            <person name="Tran Van P."/>
        </authorList>
    </citation>
    <scope>NUCLEOTIDE SEQUENCE</scope>
</reference>
<dbReference type="EMBL" id="OC873051">
    <property type="protein sequence ID" value="CAD7636122.1"/>
    <property type="molecule type" value="Genomic_DNA"/>
</dbReference>
<dbReference type="PANTHER" id="PTHR38537:SF8">
    <property type="entry name" value="FILAMIN-A"/>
    <property type="match status" value="1"/>
</dbReference>
<organism evidence="4">
    <name type="scientific">Medioppia subpectinata</name>
    <dbReference type="NCBI Taxonomy" id="1979941"/>
    <lineage>
        <taxon>Eukaryota</taxon>
        <taxon>Metazoa</taxon>
        <taxon>Ecdysozoa</taxon>
        <taxon>Arthropoda</taxon>
        <taxon>Chelicerata</taxon>
        <taxon>Arachnida</taxon>
        <taxon>Acari</taxon>
        <taxon>Acariformes</taxon>
        <taxon>Sarcoptiformes</taxon>
        <taxon>Oribatida</taxon>
        <taxon>Brachypylina</taxon>
        <taxon>Oppioidea</taxon>
        <taxon>Oppiidae</taxon>
        <taxon>Medioppia</taxon>
    </lineage>
</organism>
<dbReference type="GO" id="GO:0030036">
    <property type="term" value="P:actin cytoskeleton organization"/>
    <property type="evidence" value="ECO:0007669"/>
    <property type="project" value="InterPro"/>
</dbReference>
<dbReference type="Gene3D" id="2.60.40.10">
    <property type="entry name" value="Immunoglobulins"/>
    <property type="match status" value="2"/>
</dbReference>
<feature type="repeat" description="Filamin" evidence="3">
    <location>
        <begin position="101"/>
        <end position="197"/>
    </location>
</feature>
<dbReference type="InterPro" id="IPR044801">
    <property type="entry name" value="Filamin"/>
</dbReference>
<dbReference type="GO" id="GO:0051015">
    <property type="term" value="F:actin filament binding"/>
    <property type="evidence" value="ECO:0007669"/>
    <property type="project" value="InterPro"/>
</dbReference>
<accession>A0A7R9L6R9</accession>
<dbReference type="AlphaFoldDB" id="A0A7R9L6R9"/>
<dbReference type="PANTHER" id="PTHR38537">
    <property type="entry name" value="JITTERBUG, ISOFORM N"/>
    <property type="match status" value="1"/>
</dbReference>
<proteinExistence type="inferred from homology"/>
<name>A0A7R9L6R9_9ACAR</name>
<dbReference type="SUPFAM" id="SSF81296">
    <property type="entry name" value="E set domains"/>
    <property type="match status" value="2"/>
</dbReference>
<evidence type="ECO:0000313" key="5">
    <source>
        <dbReference type="Proteomes" id="UP000759131"/>
    </source>
</evidence>
<evidence type="ECO:0000256" key="2">
    <source>
        <dbReference type="ARBA" id="ARBA00022737"/>
    </source>
</evidence>
<dbReference type="PROSITE" id="PS50194">
    <property type="entry name" value="FILAMIN_REPEAT"/>
    <property type="match status" value="2"/>
</dbReference>
<protein>
    <submittedName>
        <fullName evidence="4">Uncharacterized protein</fullName>
    </submittedName>
</protein>
<dbReference type="InterPro" id="IPR014756">
    <property type="entry name" value="Ig_E-set"/>
</dbReference>
<keyword evidence="5" id="KW-1185">Reference proteome</keyword>
<dbReference type="InterPro" id="IPR001298">
    <property type="entry name" value="Filamin/ABP280_rpt"/>
</dbReference>
<gene>
    <name evidence="4" type="ORF">OSB1V03_LOCUS16511</name>
</gene>
<dbReference type="Pfam" id="PF00630">
    <property type="entry name" value="Filamin"/>
    <property type="match status" value="2"/>
</dbReference>
<feature type="repeat" description="Filamin" evidence="3">
    <location>
        <begin position="1"/>
        <end position="95"/>
    </location>
</feature>
<feature type="non-terminal residue" evidence="4">
    <location>
        <position position="1"/>
    </location>
</feature>
<dbReference type="EMBL" id="CAJPIZ010018476">
    <property type="protein sequence ID" value="CAG2116552.1"/>
    <property type="molecule type" value="Genomic_DNA"/>
</dbReference>